<evidence type="ECO:0000313" key="1">
    <source>
        <dbReference type="EMBL" id="QTH15600.1"/>
    </source>
</evidence>
<dbReference type="RefSeq" id="WP_208555368.1">
    <property type="nucleotide sequence ID" value="NZ_CP072011.1"/>
</dbReference>
<name>A0A8B6UUM3_9PSED</name>
<evidence type="ECO:0000313" key="2">
    <source>
        <dbReference type="Proteomes" id="UP000663914"/>
    </source>
</evidence>
<proteinExistence type="predicted"/>
<dbReference type="Proteomes" id="UP000663914">
    <property type="component" value="Chromosome"/>
</dbReference>
<accession>A0A8B6UUM3</accession>
<reference evidence="1" key="1">
    <citation type="book" date="2019" name="MICROBIAL BIOTECHNOLOGY" publisher="Unknown Publisher">
        <title>Optimization of recombineering for directed mutagenesis of bacteria Pseudomonas corrugata 3'.</title>
        <authorList>
            <person name="Buinitskaja S.V."/>
            <person name="Pilipenok N."/>
            <person name="Valentovich L.N."/>
        </authorList>
    </citation>
    <scope>NUCLEOTIDE SEQUENCE</scope>
    <source>
        <strain evidence="1">3prime</strain>
    </source>
</reference>
<dbReference type="Pfam" id="PF07409">
    <property type="entry name" value="GP46"/>
    <property type="match status" value="1"/>
</dbReference>
<dbReference type="InterPro" id="IPR010877">
    <property type="entry name" value="Phage_Mu_Gp46"/>
</dbReference>
<sequence length="116" mass="12674">MDAGIDPISGDLTGKRIKTLANAIYLRLTVPLGSWWADPNLGSRLYLLRRSKDLSRVGVLAKQYATEALQPLVDDGRAASVSVDVEQPHNGWLLLLVTVVDSAGVEQVFQHPVRVI</sequence>
<organism evidence="1 2">
    <name type="scientific">Pseudomonas corrugata</name>
    <dbReference type="NCBI Taxonomy" id="47879"/>
    <lineage>
        <taxon>Bacteria</taxon>
        <taxon>Pseudomonadati</taxon>
        <taxon>Pseudomonadota</taxon>
        <taxon>Gammaproteobacteria</taxon>
        <taxon>Pseudomonadales</taxon>
        <taxon>Pseudomonadaceae</taxon>
        <taxon>Pseudomonas</taxon>
    </lineage>
</organism>
<dbReference type="AlphaFoldDB" id="A0A8B6UUM3"/>
<dbReference type="EMBL" id="CP072011">
    <property type="protein sequence ID" value="QTH15600.1"/>
    <property type="molecule type" value="Genomic_DNA"/>
</dbReference>
<gene>
    <name evidence="1" type="ORF">C4C32_06780</name>
</gene>
<protein>
    <submittedName>
        <fullName evidence="1">Phage GP46 family protein</fullName>
    </submittedName>
</protein>
<reference evidence="1" key="2">
    <citation type="submission" date="2021-03" db="EMBL/GenBank/DDBJ databases">
        <authorList>
            <person name="Valentovich L.N."/>
            <person name="Akhremchuk A.E."/>
            <person name="Miamin V.E."/>
        </authorList>
    </citation>
    <scope>NUCLEOTIDE SEQUENCE</scope>
    <source>
        <strain evidence="1">3prime</strain>
    </source>
</reference>